<dbReference type="Proteomes" id="UP000242616">
    <property type="component" value="Unassembled WGS sequence"/>
</dbReference>
<dbReference type="Gene3D" id="3.40.1280.10">
    <property type="match status" value="1"/>
</dbReference>
<dbReference type="SUPFAM" id="SSF75217">
    <property type="entry name" value="alpha/beta knot"/>
    <property type="match status" value="1"/>
</dbReference>
<dbReference type="RefSeq" id="WP_075666661.1">
    <property type="nucleotide sequence ID" value="NZ_LBFC01000002.1"/>
</dbReference>
<evidence type="ECO:0000313" key="3">
    <source>
        <dbReference type="Proteomes" id="UP000242616"/>
    </source>
</evidence>
<dbReference type="InterPro" id="IPR029026">
    <property type="entry name" value="tRNA_m1G_MTases_N"/>
</dbReference>
<organism evidence="2 3">
    <name type="scientific">Thermosipho affectus</name>
    <dbReference type="NCBI Taxonomy" id="660294"/>
    <lineage>
        <taxon>Bacteria</taxon>
        <taxon>Thermotogati</taxon>
        <taxon>Thermotogota</taxon>
        <taxon>Thermotogae</taxon>
        <taxon>Thermotogales</taxon>
        <taxon>Fervidobacteriaceae</taxon>
        <taxon>Thermosipho</taxon>
    </lineage>
</organism>
<dbReference type="InterPro" id="IPR019230">
    <property type="entry name" value="RNA_MeTrfase_C_dom"/>
</dbReference>
<dbReference type="CDD" id="cd18085">
    <property type="entry name" value="TM1570-like"/>
    <property type="match status" value="1"/>
</dbReference>
<evidence type="ECO:0000259" key="1">
    <source>
        <dbReference type="Pfam" id="PF09936"/>
    </source>
</evidence>
<dbReference type="EMBL" id="LBFC01000002">
    <property type="protein sequence ID" value="ONN28085.1"/>
    <property type="molecule type" value="Genomic_DNA"/>
</dbReference>
<evidence type="ECO:0000313" key="2">
    <source>
        <dbReference type="EMBL" id="ONN28085.1"/>
    </source>
</evidence>
<accession>A0ABX3IJS6</accession>
<protein>
    <recommendedName>
        <fullName evidence="1">tRNA (guanine-N(1)-)-methyltransferase C-terminal domain-containing protein</fullName>
    </recommendedName>
</protein>
<proteinExistence type="predicted"/>
<name>A0ABX3IJS6_9BACT</name>
<keyword evidence="3" id="KW-1185">Reference proteome</keyword>
<dbReference type="Pfam" id="PF09936">
    <property type="entry name" value="Methyltrn_RNA_4"/>
    <property type="match status" value="1"/>
</dbReference>
<reference evidence="2 3" key="1">
    <citation type="submission" date="2015-06" db="EMBL/GenBank/DDBJ databases">
        <title>Genome sequencing of Thermotogales isolates from hydrothermal vents.</title>
        <authorList>
            <person name="Haverkamp T.H."/>
            <person name="Kublanov I.V."/>
            <person name="Nesbo C.L."/>
        </authorList>
    </citation>
    <scope>NUCLEOTIDE SEQUENCE [LARGE SCALE GENOMIC DNA]</scope>
    <source>
        <strain evidence="3">ik275mar</strain>
    </source>
</reference>
<sequence length="188" mass="21701">MLDKIYLALIHYPILGRDGKIISTAVTNLDIHDIARTCRTYNIKKYYLVNNLPAQQDIVKKVLAYWREGFGKEYNPNRSEALSLVKLMSYYEDVIEDIENIEKEKPIIMFTSAKWRENTITFDEGKEMILRSDKPILILFGTGWGMPDEILEQCDYALEPVRGKSDFNHLSVRAAVAIILDRLIGENV</sequence>
<dbReference type="InterPro" id="IPR029028">
    <property type="entry name" value="Alpha/beta_knot_MTases"/>
</dbReference>
<comment type="caution">
    <text evidence="2">The sequence shown here is derived from an EMBL/GenBank/DDBJ whole genome shotgun (WGS) entry which is preliminary data.</text>
</comment>
<feature type="domain" description="tRNA (guanine-N(1)-)-methyltransferase C-terminal" evidence="1">
    <location>
        <begin position="4"/>
        <end position="185"/>
    </location>
</feature>
<gene>
    <name evidence="2" type="ORF">XJ44_00425</name>
</gene>